<proteinExistence type="inferred from homology"/>
<evidence type="ECO:0000256" key="4">
    <source>
        <dbReference type="SAM" id="MobiDB-lite"/>
    </source>
</evidence>
<comment type="similarity">
    <text evidence="1">Belongs to the eukaryotic initiation factor 4G family.</text>
</comment>
<organism evidence="6">
    <name type="scientific">Cladocopium goreaui</name>
    <dbReference type="NCBI Taxonomy" id="2562237"/>
    <lineage>
        <taxon>Eukaryota</taxon>
        <taxon>Sar</taxon>
        <taxon>Alveolata</taxon>
        <taxon>Dinophyceae</taxon>
        <taxon>Suessiales</taxon>
        <taxon>Symbiodiniaceae</taxon>
        <taxon>Cladocopium</taxon>
    </lineage>
</organism>
<sequence>MGLSFLEGVDVQQVLARKGRMAARWRADDSLFSALNLDLVDFKRPELWNSPLLPMLREPRILSDRKKVLPWMVSIRSSSGSPASPEKWDEDPILGHRRRAPCQDGAFHASRQMLLSFRVLSQDMPPEMVGLKTVLMPQKADLMMRQQSEPCPPTKQLRVSMKRQTSTREPRTRALPVPALPTPSANAYKVGQQAQSEMESLKRQVQSLLNKVCPENMATIVEKISAVQVQGRAELEAIIELIFKKAVTEPHYSETYADLVFSLKSVFPDFPDTDGGKPVTFRSLVLNICQNEFEELLAESEGASEDEDQEHAKKRKDRMCANMKFVGYLYLRQLLSTKVVGSIICELVCIGDEEASPEEHALECACELLLTAGYTMDTAPAGQIALEMACNRLKDLKVRKSENGKGKYCKRIQFMIQDVLETRAKGWTKKVFKATAKTKEELRNSQEQASGKESVAEHIVTGKRPVYLA</sequence>
<accession>A0A9P1GEX1</accession>
<dbReference type="EMBL" id="CAMXCT010004979">
    <property type="protein sequence ID" value="CAI4010945.1"/>
    <property type="molecule type" value="Genomic_DNA"/>
</dbReference>
<name>A0A9P1GEX1_9DINO</name>
<dbReference type="Proteomes" id="UP001152797">
    <property type="component" value="Unassembled WGS sequence"/>
</dbReference>
<evidence type="ECO:0000313" key="8">
    <source>
        <dbReference type="Proteomes" id="UP001152797"/>
    </source>
</evidence>
<keyword evidence="7" id="KW-0418">Kinase</keyword>
<keyword evidence="3" id="KW-0648">Protein biosynthesis</keyword>
<evidence type="ECO:0000313" key="6">
    <source>
        <dbReference type="EMBL" id="CAI4010945.1"/>
    </source>
</evidence>
<evidence type="ECO:0000256" key="1">
    <source>
        <dbReference type="ARBA" id="ARBA00005775"/>
    </source>
</evidence>
<dbReference type="OrthoDB" id="514777at2759"/>
<dbReference type="InterPro" id="IPR016024">
    <property type="entry name" value="ARM-type_fold"/>
</dbReference>
<dbReference type="InterPro" id="IPR003890">
    <property type="entry name" value="MIF4G-like_typ-3"/>
</dbReference>
<gene>
    <name evidence="6" type="ORF">C1SCF055_LOCUS36160</name>
</gene>
<comment type="caution">
    <text evidence="6">The sequence shown here is derived from an EMBL/GenBank/DDBJ whole genome shotgun (WGS) entry which is preliminary data.</text>
</comment>
<dbReference type="GO" id="GO:0016301">
    <property type="term" value="F:kinase activity"/>
    <property type="evidence" value="ECO:0007669"/>
    <property type="project" value="UniProtKB-KW"/>
</dbReference>
<dbReference type="GO" id="GO:0016281">
    <property type="term" value="C:eukaryotic translation initiation factor 4F complex"/>
    <property type="evidence" value="ECO:0007669"/>
    <property type="project" value="TreeGrafter"/>
</dbReference>
<evidence type="ECO:0000256" key="3">
    <source>
        <dbReference type="ARBA" id="ARBA00022917"/>
    </source>
</evidence>
<evidence type="ECO:0000256" key="2">
    <source>
        <dbReference type="ARBA" id="ARBA00022540"/>
    </source>
</evidence>
<reference evidence="7 8" key="2">
    <citation type="submission" date="2024-05" db="EMBL/GenBank/DDBJ databases">
        <authorList>
            <person name="Chen Y."/>
            <person name="Shah S."/>
            <person name="Dougan E. K."/>
            <person name="Thang M."/>
            <person name="Chan C."/>
        </authorList>
    </citation>
    <scope>NUCLEOTIDE SEQUENCE [LARGE SCALE GENOMIC DNA]</scope>
</reference>
<dbReference type="AlphaFoldDB" id="A0A9P1GEX1"/>
<dbReference type="SMART" id="SM00543">
    <property type="entry name" value="MIF4G"/>
    <property type="match status" value="1"/>
</dbReference>
<dbReference type="Gene3D" id="1.25.40.180">
    <property type="match status" value="1"/>
</dbReference>
<keyword evidence="8" id="KW-1185">Reference proteome</keyword>
<reference evidence="6" key="1">
    <citation type="submission" date="2022-10" db="EMBL/GenBank/DDBJ databases">
        <authorList>
            <person name="Chen Y."/>
            <person name="Dougan E. K."/>
            <person name="Chan C."/>
            <person name="Rhodes N."/>
            <person name="Thang M."/>
        </authorList>
    </citation>
    <scope>NUCLEOTIDE SEQUENCE</scope>
</reference>
<dbReference type="SUPFAM" id="SSF48371">
    <property type="entry name" value="ARM repeat"/>
    <property type="match status" value="1"/>
</dbReference>
<dbReference type="PANTHER" id="PTHR23253:SF9">
    <property type="entry name" value="EUKARYOTIC TRANSLATION INITIATION FACTOR 4 GAMMA 2"/>
    <property type="match status" value="1"/>
</dbReference>
<keyword evidence="2" id="KW-0396">Initiation factor</keyword>
<evidence type="ECO:0000313" key="7">
    <source>
        <dbReference type="EMBL" id="CAL4798257.1"/>
    </source>
</evidence>
<dbReference type="EMBL" id="CAMXCT030004979">
    <property type="protein sequence ID" value="CAL4798257.1"/>
    <property type="molecule type" value="Genomic_DNA"/>
</dbReference>
<dbReference type="Pfam" id="PF02854">
    <property type="entry name" value="MIF4G"/>
    <property type="match status" value="1"/>
</dbReference>
<feature type="domain" description="MIF4G" evidence="5">
    <location>
        <begin position="202"/>
        <end position="426"/>
    </location>
</feature>
<dbReference type="GO" id="GO:0003729">
    <property type="term" value="F:mRNA binding"/>
    <property type="evidence" value="ECO:0007669"/>
    <property type="project" value="TreeGrafter"/>
</dbReference>
<dbReference type="EMBL" id="CAMXCT020004979">
    <property type="protein sequence ID" value="CAL1164320.1"/>
    <property type="molecule type" value="Genomic_DNA"/>
</dbReference>
<protein>
    <submittedName>
        <fullName evidence="7">Protein-serine/threonine kinase</fullName>
    </submittedName>
</protein>
<dbReference type="PANTHER" id="PTHR23253">
    <property type="entry name" value="EUKARYOTIC TRANSLATION INITIATION FACTOR 4 GAMMA"/>
    <property type="match status" value="1"/>
</dbReference>
<evidence type="ECO:0000259" key="5">
    <source>
        <dbReference type="SMART" id="SM00543"/>
    </source>
</evidence>
<feature type="region of interest" description="Disordered" evidence="4">
    <location>
        <begin position="147"/>
        <end position="185"/>
    </location>
</feature>
<dbReference type="GO" id="GO:0003743">
    <property type="term" value="F:translation initiation factor activity"/>
    <property type="evidence" value="ECO:0007669"/>
    <property type="project" value="UniProtKB-KW"/>
</dbReference>
<keyword evidence="7" id="KW-0808">Transferase</keyword>